<organism evidence="4 5">
    <name type="scientific">Marinomonas colpomeniae</name>
    <dbReference type="NCBI Taxonomy" id="2774408"/>
    <lineage>
        <taxon>Bacteria</taxon>
        <taxon>Pseudomonadati</taxon>
        <taxon>Pseudomonadota</taxon>
        <taxon>Gammaproteobacteria</taxon>
        <taxon>Oceanospirillales</taxon>
        <taxon>Oceanospirillaceae</taxon>
        <taxon>Marinomonas</taxon>
    </lineage>
</organism>
<comment type="caution">
    <text evidence="4">The sequence shown here is derived from an EMBL/GenBank/DDBJ whole genome shotgun (WGS) entry which is preliminary data.</text>
</comment>
<dbReference type="Proteomes" id="UP000604161">
    <property type="component" value="Unassembled WGS sequence"/>
</dbReference>
<proteinExistence type="predicted"/>
<dbReference type="EMBL" id="JACYFC010000003">
    <property type="protein sequence ID" value="MBD5771539.1"/>
    <property type="molecule type" value="Genomic_DNA"/>
</dbReference>
<name>A0ABR8NZR7_9GAMM</name>
<feature type="chain" id="PRO_5045793288" evidence="1">
    <location>
        <begin position="29"/>
        <end position="560"/>
    </location>
</feature>
<evidence type="ECO:0000259" key="3">
    <source>
        <dbReference type="Pfam" id="PF25222"/>
    </source>
</evidence>
<feature type="domain" description="Lnb N-terminal periplasmic" evidence="2">
    <location>
        <begin position="120"/>
        <end position="258"/>
    </location>
</feature>
<dbReference type="InterPro" id="IPR057162">
    <property type="entry name" value="DUF7840"/>
</dbReference>
<dbReference type="Pfam" id="PF25222">
    <property type="entry name" value="DUF7840"/>
    <property type="match status" value="1"/>
</dbReference>
<evidence type="ECO:0000259" key="2">
    <source>
        <dbReference type="Pfam" id="PF13387"/>
    </source>
</evidence>
<dbReference type="Pfam" id="PF13387">
    <property type="entry name" value="Lnb_N"/>
    <property type="match status" value="1"/>
</dbReference>
<reference evidence="4 5" key="1">
    <citation type="submission" date="2020-09" db="EMBL/GenBank/DDBJ databases">
        <title>Marinomonas sp. nov., isolated from the cysticercosis algae of Qingdao, China.</title>
        <authorList>
            <person name="Sun X."/>
        </authorList>
    </citation>
    <scope>NUCLEOTIDE SEQUENCE [LARGE SCALE GENOMIC DNA]</scope>
    <source>
        <strain evidence="4 5">SM2066</strain>
    </source>
</reference>
<dbReference type="InterPro" id="IPR025178">
    <property type="entry name" value="Lnb_N"/>
</dbReference>
<dbReference type="RefSeq" id="WP_191594910.1">
    <property type="nucleotide sequence ID" value="NZ_JACYFC010000003.1"/>
</dbReference>
<keyword evidence="1" id="KW-0732">Signal</keyword>
<feature type="signal peptide" evidence="1">
    <location>
        <begin position="1"/>
        <end position="28"/>
    </location>
</feature>
<protein>
    <submittedName>
        <fullName evidence="4">DUF4105 domain-containing protein</fullName>
    </submittedName>
</protein>
<sequence>MRQTYHNRKVFLIFLSTACLVFSSNVFAKTVSFDPSFSEFILKNASPLHTQLKNKTGLGYESLKNQFNSIDCNPNKLDSLDLADKIEDYQFYITLNTVLAKCKSSISVKEYELQHLLKNKDPYLIIAGESLNSPMSYFGHSLILFLDKKDFYFSPVISVLAPTEGLSTFEQISKGGFSFIHAELNVIPLHQVIDFYNDQESRNLKFIKLPKSIFKRNRLIDYFNHQLEKDLSYNFFTKNCSTYLYDALNYACDCFNNAPSIITPVLLERKVQKHLTKASQFEMNSLFNTFNKGYQALNSNQKKSVKNMFIDTRKKFFHDKNVSNVAVLASRLTFESYHNPNQAYSELLTAYGKDNSLLSNVPILEFTSDEDLDSTSISSVKMTLKEESINLKLSVVDFDHFQQRSYNFISSKLSAGTVELTQKKGSTSLNALEFLNIQAVTPLNFVTKKPSWRLKLGVERNGFNKLKGLISAGVGAASSISKLKMYVLPSIELRSRLTFPVYSGIQMNTDQLSIKYEMKNLKEQSITFLRRENSNFGYEYNVSKQKNKKALHSLTLSYYF</sequence>
<keyword evidence="5" id="KW-1185">Reference proteome</keyword>
<evidence type="ECO:0000313" key="4">
    <source>
        <dbReference type="EMBL" id="MBD5771539.1"/>
    </source>
</evidence>
<evidence type="ECO:0000313" key="5">
    <source>
        <dbReference type="Proteomes" id="UP000604161"/>
    </source>
</evidence>
<gene>
    <name evidence="4" type="ORF">IF202_10800</name>
</gene>
<accession>A0ABR8NZR7</accession>
<evidence type="ECO:0000256" key="1">
    <source>
        <dbReference type="SAM" id="SignalP"/>
    </source>
</evidence>
<feature type="domain" description="DUF7840" evidence="3">
    <location>
        <begin position="413"/>
        <end position="494"/>
    </location>
</feature>